<name>A0A1V2ACM5_9BACI</name>
<dbReference type="GO" id="GO:0004058">
    <property type="term" value="F:aromatic-L-amino-acid decarboxylase activity"/>
    <property type="evidence" value="ECO:0007669"/>
    <property type="project" value="UniProtKB-ARBA"/>
</dbReference>
<sequence>MKKSFRKWFLHPGDKSENMYPALMDKAVGLIADQTVRTNQPFSGASRQDIEPAVREMLTIPAAGQKTDMVMEEIQNVIVKNSLWVSHPSAMAHLHCPPLIPSLAAEVIINALNQSLDSWDQSPAATYVETEFIKFFTKHIGYSGEADGVFTTGGTQSNYMGLLLARNKACQAHFSVHVQEEGLPAEAGRLRILCSEHAHFTVQKSAAQLGLGTNAVIKVATNDKNQLYLQDAKEKIGHLRQQGFLPFMIVATAGTTDFGSVDCLKDIAELAAEEQLWFHIDAAYGGALLFSHQYSGLIRGLHLADSLTIDFHKLYYQSISCGAFFVKDKQDFQQIAFHADYLNPEEDQEDGVINLVEKSTQTTKRFDALKLLMTFKLMGTDLFGEMVDYTINLAKETAKLLKNEPCFEVLNEPELNAIVFRYVPLHEHRDEKYVDEMNLELQRAFYQSGQLIMAKTKQAGKVYLKFTMLNPLNTLSHMQTNIKRIKEAGEKIEKEQGENRYGYSVRC</sequence>
<keyword evidence="4 6" id="KW-0663">Pyridoxal phosphate</keyword>
<accession>A0A1V2ACM5</accession>
<dbReference type="AlphaFoldDB" id="A0A1V2ACM5"/>
<keyword evidence="9" id="KW-1185">Reference proteome</keyword>
<evidence type="ECO:0000256" key="5">
    <source>
        <dbReference type="ARBA" id="ARBA00023239"/>
    </source>
</evidence>
<dbReference type="STRING" id="1714355.BTO28_01500"/>
<keyword evidence="5 7" id="KW-0456">Lyase</keyword>
<dbReference type="InterPro" id="IPR021115">
    <property type="entry name" value="Pyridoxal-P_BS"/>
</dbReference>
<keyword evidence="3" id="KW-0210">Decarboxylase</keyword>
<evidence type="ECO:0000313" key="9">
    <source>
        <dbReference type="Proteomes" id="UP000188613"/>
    </source>
</evidence>
<evidence type="ECO:0000313" key="8">
    <source>
        <dbReference type="EMBL" id="OMP68748.1"/>
    </source>
</evidence>
<dbReference type="GO" id="GO:0030170">
    <property type="term" value="F:pyridoxal phosphate binding"/>
    <property type="evidence" value="ECO:0007669"/>
    <property type="project" value="InterPro"/>
</dbReference>
<dbReference type="Gene3D" id="3.90.1150.10">
    <property type="entry name" value="Aspartate Aminotransferase, domain 1"/>
    <property type="match status" value="1"/>
</dbReference>
<comment type="caution">
    <text evidence="8">The sequence shown here is derived from an EMBL/GenBank/DDBJ whole genome shotgun (WGS) entry which is preliminary data.</text>
</comment>
<evidence type="ECO:0000256" key="1">
    <source>
        <dbReference type="ARBA" id="ARBA00001933"/>
    </source>
</evidence>
<dbReference type="Gene3D" id="1.20.1650.10">
    <property type="entry name" value="PLP-dependent transferases"/>
    <property type="match status" value="1"/>
</dbReference>
<dbReference type="EMBL" id="MSFI01000001">
    <property type="protein sequence ID" value="OMP68748.1"/>
    <property type="molecule type" value="Genomic_DNA"/>
</dbReference>
<reference evidence="8 9" key="1">
    <citation type="submission" date="2016-12" db="EMBL/GenBank/DDBJ databases">
        <title>Domibacillus sp. SAB 38T whole genome sequencing.</title>
        <authorList>
            <person name="Verma A."/>
            <person name="Ojha A.K."/>
            <person name="Krishnamurthi S."/>
        </authorList>
    </citation>
    <scope>NUCLEOTIDE SEQUENCE [LARGE SCALE GENOMIC DNA]</scope>
    <source>
        <strain evidence="8 9">SAB 38</strain>
    </source>
</reference>
<dbReference type="GO" id="GO:0005737">
    <property type="term" value="C:cytoplasm"/>
    <property type="evidence" value="ECO:0007669"/>
    <property type="project" value="TreeGrafter"/>
</dbReference>
<dbReference type="PANTHER" id="PTHR45677:SF8">
    <property type="entry name" value="CYSTEINE SULFINIC ACID DECARBOXYLASE"/>
    <property type="match status" value="1"/>
</dbReference>
<dbReference type="OrthoDB" id="9803665at2"/>
<dbReference type="InterPro" id="IPR015421">
    <property type="entry name" value="PyrdxlP-dep_Trfase_major"/>
</dbReference>
<comment type="similarity">
    <text evidence="2 7">Belongs to the group II decarboxylase family.</text>
</comment>
<dbReference type="Pfam" id="PF00282">
    <property type="entry name" value="Pyridoxal_deC"/>
    <property type="match status" value="1"/>
</dbReference>
<organism evidence="8 9">
    <name type="scientific">Domibacillus epiphyticus</name>
    <dbReference type="NCBI Taxonomy" id="1714355"/>
    <lineage>
        <taxon>Bacteria</taxon>
        <taxon>Bacillati</taxon>
        <taxon>Bacillota</taxon>
        <taxon>Bacilli</taxon>
        <taxon>Bacillales</taxon>
        <taxon>Bacillaceae</taxon>
        <taxon>Domibacillus</taxon>
    </lineage>
</organism>
<proteinExistence type="inferred from homology"/>
<evidence type="ECO:0000256" key="4">
    <source>
        <dbReference type="ARBA" id="ARBA00022898"/>
    </source>
</evidence>
<dbReference type="InterPro" id="IPR015424">
    <property type="entry name" value="PyrdxlP-dep_Trfase"/>
</dbReference>
<comment type="cofactor">
    <cofactor evidence="1 6 7">
        <name>pyridoxal 5'-phosphate</name>
        <dbReference type="ChEBI" id="CHEBI:597326"/>
    </cofactor>
</comment>
<evidence type="ECO:0000256" key="3">
    <source>
        <dbReference type="ARBA" id="ARBA00022793"/>
    </source>
</evidence>
<evidence type="ECO:0000256" key="2">
    <source>
        <dbReference type="ARBA" id="ARBA00009533"/>
    </source>
</evidence>
<dbReference type="InterPro" id="IPR015422">
    <property type="entry name" value="PyrdxlP-dep_Trfase_small"/>
</dbReference>
<dbReference type="PANTHER" id="PTHR45677">
    <property type="entry name" value="GLUTAMATE DECARBOXYLASE-RELATED"/>
    <property type="match status" value="1"/>
</dbReference>
<dbReference type="PROSITE" id="PS00392">
    <property type="entry name" value="DDC_GAD_HDC_YDC"/>
    <property type="match status" value="1"/>
</dbReference>
<dbReference type="CDD" id="cd06450">
    <property type="entry name" value="DOPA_deC_like"/>
    <property type="match status" value="1"/>
</dbReference>
<protein>
    <submittedName>
        <fullName evidence="8">2,4-diaminobutyrate decarboxylase</fullName>
    </submittedName>
</protein>
<gene>
    <name evidence="8" type="ORF">BTO28_01500</name>
</gene>
<evidence type="ECO:0000256" key="7">
    <source>
        <dbReference type="RuleBase" id="RU000382"/>
    </source>
</evidence>
<dbReference type="RefSeq" id="WP_076763350.1">
    <property type="nucleotide sequence ID" value="NZ_MSFI01000001.1"/>
</dbReference>
<dbReference type="InterPro" id="IPR002129">
    <property type="entry name" value="PyrdxlP-dep_de-COase"/>
</dbReference>
<evidence type="ECO:0000256" key="6">
    <source>
        <dbReference type="PIRSR" id="PIRSR602129-50"/>
    </source>
</evidence>
<feature type="modified residue" description="N6-(pyridoxal phosphate)lysine" evidence="6">
    <location>
        <position position="313"/>
    </location>
</feature>
<dbReference type="GO" id="GO:0019752">
    <property type="term" value="P:carboxylic acid metabolic process"/>
    <property type="evidence" value="ECO:0007669"/>
    <property type="project" value="InterPro"/>
</dbReference>
<dbReference type="Gene3D" id="3.40.640.10">
    <property type="entry name" value="Type I PLP-dependent aspartate aminotransferase-like (Major domain)"/>
    <property type="match status" value="1"/>
</dbReference>
<dbReference type="SUPFAM" id="SSF53383">
    <property type="entry name" value="PLP-dependent transferases"/>
    <property type="match status" value="1"/>
</dbReference>
<dbReference type="Proteomes" id="UP000188613">
    <property type="component" value="Unassembled WGS sequence"/>
</dbReference>